<keyword evidence="4" id="KW-1185">Reference proteome</keyword>
<dbReference type="AlphaFoldDB" id="A0AAW2ZF21"/>
<evidence type="ECO:0000313" key="4">
    <source>
        <dbReference type="Proteomes" id="UP001431209"/>
    </source>
</evidence>
<reference evidence="3 4" key="1">
    <citation type="submission" date="2024-03" db="EMBL/GenBank/DDBJ databases">
        <title>The Acrasis kona genome and developmental transcriptomes reveal deep origins of eukaryotic multicellular pathways.</title>
        <authorList>
            <person name="Sheikh S."/>
            <person name="Fu C.-J."/>
            <person name="Brown M.W."/>
            <person name="Baldauf S.L."/>
        </authorList>
    </citation>
    <scope>NUCLEOTIDE SEQUENCE [LARGE SCALE GENOMIC DNA]</scope>
    <source>
        <strain evidence="3 4">ATCC MYA-3509</strain>
    </source>
</reference>
<name>A0AAW2ZF21_9EUKA</name>
<feature type="transmembrane region" description="Helical" evidence="1">
    <location>
        <begin position="131"/>
        <end position="156"/>
    </location>
</feature>
<feature type="chain" id="PRO_5043498184" evidence="2">
    <location>
        <begin position="23"/>
        <end position="243"/>
    </location>
</feature>
<evidence type="ECO:0000256" key="1">
    <source>
        <dbReference type="SAM" id="Phobius"/>
    </source>
</evidence>
<evidence type="ECO:0000256" key="2">
    <source>
        <dbReference type="SAM" id="SignalP"/>
    </source>
</evidence>
<comment type="caution">
    <text evidence="3">The sequence shown here is derived from an EMBL/GenBank/DDBJ whole genome shotgun (WGS) entry which is preliminary data.</text>
</comment>
<accession>A0AAW2ZF21</accession>
<gene>
    <name evidence="3" type="ORF">AKO1_015299</name>
</gene>
<dbReference type="Proteomes" id="UP001431209">
    <property type="component" value="Unassembled WGS sequence"/>
</dbReference>
<evidence type="ECO:0000313" key="3">
    <source>
        <dbReference type="EMBL" id="KAL0487963.1"/>
    </source>
</evidence>
<keyword evidence="2" id="KW-0732">Signal</keyword>
<keyword evidence="1" id="KW-0472">Membrane</keyword>
<proteinExistence type="predicted"/>
<dbReference type="EMBL" id="JAOPGA020001389">
    <property type="protein sequence ID" value="KAL0487963.1"/>
    <property type="molecule type" value="Genomic_DNA"/>
</dbReference>
<keyword evidence="1" id="KW-0812">Transmembrane</keyword>
<sequence length="243" mass="27667">MDIWHKRYLIVCFVFLLYSSTCQELINNTFHFKIKSLEEKTFRFETRRQLVNILGSDCYFTRIKIYSDEELYSGAIPMQVNINSSKSEYIDLTFKGSCLNALWGDVTCRMNITPNAADHYTNSDHILIFEALLVVCFVLLVCSPFICILVCGLCLAHQYMIKKRQKSQIKPQIVVNSSPTYGSFIQTKKPSTCPQCKGKQYIINTTACHQCGGSGASDRLNLKCNKCCGKGQFTQKTICFTCK</sequence>
<protein>
    <submittedName>
        <fullName evidence="3">Uncharacterized protein</fullName>
    </submittedName>
</protein>
<keyword evidence="1" id="KW-1133">Transmembrane helix</keyword>
<feature type="signal peptide" evidence="2">
    <location>
        <begin position="1"/>
        <end position="22"/>
    </location>
</feature>
<organism evidence="3 4">
    <name type="scientific">Acrasis kona</name>
    <dbReference type="NCBI Taxonomy" id="1008807"/>
    <lineage>
        <taxon>Eukaryota</taxon>
        <taxon>Discoba</taxon>
        <taxon>Heterolobosea</taxon>
        <taxon>Tetramitia</taxon>
        <taxon>Eutetramitia</taxon>
        <taxon>Acrasidae</taxon>
        <taxon>Acrasis</taxon>
    </lineage>
</organism>